<sequence length="58" mass="6744">MTLAKIAIVNLSNLLYINMLRIKPFTPMLFMKIKLVVLNDDSDFEQVEKELGFPLFVK</sequence>
<organism evidence="1 2">
    <name type="scientific">Moraxella bovoculi 237</name>
    <dbReference type="NCBI Taxonomy" id="743974"/>
    <lineage>
        <taxon>Bacteria</taxon>
        <taxon>Pseudomonadati</taxon>
        <taxon>Pseudomonadota</taxon>
        <taxon>Gammaproteobacteria</taxon>
        <taxon>Moraxellales</taxon>
        <taxon>Moraxellaceae</taxon>
        <taxon>Moraxella</taxon>
    </lineage>
</organism>
<evidence type="ECO:0000313" key="2">
    <source>
        <dbReference type="Proteomes" id="UP000035860"/>
    </source>
</evidence>
<accession>A0A066UPS9</accession>
<protein>
    <submittedName>
        <fullName evidence="1">Uncharacterized protein</fullName>
    </submittedName>
</protein>
<proteinExistence type="predicted"/>
<gene>
    <name evidence="1" type="ORF">MBO_00210</name>
</gene>
<dbReference type="Proteomes" id="UP000035860">
    <property type="component" value="Unassembled WGS sequence"/>
</dbReference>
<keyword evidence="2" id="KW-1185">Reference proteome</keyword>
<dbReference type="EMBL" id="AOMT01000002">
    <property type="protein sequence ID" value="KDN26144.1"/>
    <property type="molecule type" value="Genomic_DNA"/>
</dbReference>
<dbReference type="AlphaFoldDB" id="A0A066UPS9"/>
<comment type="caution">
    <text evidence="1">The sequence shown here is derived from an EMBL/GenBank/DDBJ whole genome shotgun (WGS) entry which is preliminary data.</text>
</comment>
<evidence type="ECO:0000313" key="1">
    <source>
        <dbReference type="EMBL" id="KDN26144.1"/>
    </source>
</evidence>
<name>A0A066UPS9_9GAMM</name>
<feature type="non-terminal residue" evidence="1">
    <location>
        <position position="58"/>
    </location>
</feature>
<reference evidence="1 2" key="1">
    <citation type="journal article" date="2014" name="Genome Announc.">
        <title>Draft Genome Sequence of Moraxella bovoculi Strain 237T (ATCC BAA-1259T) Isolated from a Calf with Infectious Bovine Keratoconjunctivitis.</title>
        <authorList>
            <person name="Calcutt M.J."/>
            <person name="Foecking M.F."/>
            <person name="Martin N.T."/>
            <person name="Mhlanga-Mutangadura T."/>
            <person name="Reilly T.J."/>
        </authorList>
    </citation>
    <scope>NUCLEOTIDE SEQUENCE [LARGE SCALE GENOMIC DNA]</scope>
    <source>
        <strain evidence="1 2">237</strain>
    </source>
</reference>